<accession>A0A1H1ZVS4</accession>
<evidence type="ECO:0000259" key="1">
    <source>
        <dbReference type="PROSITE" id="PS51186"/>
    </source>
</evidence>
<evidence type="ECO:0000313" key="2">
    <source>
        <dbReference type="EMBL" id="SDT37780.1"/>
    </source>
</evidence>
<proteinExistence type="predicted"/>
<dbReference type="PANTHER" id="PTHR43415">
    <property type="entry name" value="SPERMIDINE N(1)-ACETYLTRANSFERASE"/>
    <property type="match status" value="1"/>
</dbReference>
<dbReference type="Pfam" id="PF13302">
    <property type="entry name" value="Acetyltransf_3"/>
    <property type="match status" value="1"/>
</dbReference>
<protein>
    <submittedName>
        <fullName evidence="2">Protein N-acetyltransferase, RimJ/RimL family</fullName>
    </submittedName>
</protein>
<dbReference type="EMBL" id="LT629772">
    <property type="protein sequence ID" value="SDT37780.1"/>
    <property type="molecule type" value="Genomic_DNA"/>
</dbReference>
<dbReference type="GO" id="GO:0016747">
    <property type="term" value="F:acyltransferase activity, transferring groups other than amino-acyl groups"/>
    <property type="evidence" value="ECO:0007669"/>
    <property type="project" value="InterPro"/>
</dbReference>
<dbReference type="PANTHER" id="PTHR43415:SF3">
    <property type="entry name" value="GNAT-FAMILY ACETYLTRANSFERASE"/>
    <property type="match status" value="1"/>
</dbReference>
<dbReference type="Proteomes" id="UP000199103">
    <property type="component" value="Chromosome I"/>
</dbReference>
<reference evidence="2 3" key="1">
    <citation type="submission" date="2016-10" db="EMBL/GenBank/DDBJ databases">
        <authorList>
            <person name="de Groot N.N."/>
        </authorList>
    </citation>
    <scope>NUCLEOTIDE SEQUENCE [LARGE SCALE GENOMIC DNA]</scope>
    <source>
        <strain evidence="2 3">DSM 21800</strain>
    </source>
</reference>
<dbReference type="SUPFAM" id="SSF55729">
    <property type="entry name" value="Acyl-CoA N-acyltransferases (Nat)"/>
    <property type="match status" value="1"/>
</dbReference>
<dbReference type="Gene3D" id="3.40.630.30">
    <property type="match status" value="1"/>
</dbReference>
<dbReference type="InterPro" id="IPR016181">
    <property type="entry name" value="Acyl_CoA_acyltransferase"/>
</dbReference>
<keyword evidence="2" id="KW-0808">Transferase</keyword>
<dbReference type="PROSITE" id="PS51186">
    <property type="entry name" value="GNAT"/>
    <property type="match status" value="1"/>
</dbReference>
<feature type="domain" description="N-acetyltransferase" evidence="1">
    <location>
        <begin position="8"/>
        <end position="167"/>
    </location>
</feature>
<name>A0A1H1ZVS4_9ACTN</name>
<dbReference type="CDD" id="cd04301">
    <property type="entry name" value="NAT_SF"/>
    <property type="match status" value="1"/>
</dbReference>
<keyword evidence="3" id="KW-1185">Reference proteome</keyword>
<dbReference type="STRING" id="630515.SAMN04489812_5488"/>
<dbReference type="InterPro" id="IPR000182">
    <property type="entry name" value="GNAT_dom"/>
</dbReference>
<evidence type="ECO:0000313" key="3">
    <source>
        <dbReference type="Proteomes" id="UP000199103"/>
    </source>
</evidence>
<organism evidence="2 3">
    <name type="scientific">Microlunatus soli</name>
    <dbReference type="NCBI Taxonomy" id="630515"/>
    <lineage>
        <taxon>Bacteria</taxon>
        <taxon>Bacillati</taxon>
        <taxon>Actinomycetota</taxon>
        <taxon>Actinomycetes</taxon>
        <taxon>Propionibacteriales</taxon>
        <taxon>Propionibacteriaceae</taxon>
        <taxon>Microlunatus</taxon>
    </lineage>
</organism>
<gene>
    <name evidence="2" type="ORF">SAMN04489812_5488</name>
</gene>
<sequence length="180" mass="19760">MVSEPSTVTLRSRTDDDHDVLFQLAADLDTWEERGPDSPAPLTREAYDARVAAAASDSGAAVRFVVDVDGRAVGSISLFGFDQLARHAEIGIALIAEARGRGIGTIAITQLVEFAFVRCNLRRVHLQAIESNVGAIRAYQKAGFELEGRQREHAWVRGHYEDIVLMGLLRSEWSARQVTA</sequence>
<dbReference type="AlphaFoldDB" id="A0A1H1ZVS4"/>